<accession>A0A1M5GDQ2</accession>
<proteinExistence type="predicted"/>
<dbReference type="EMBL" id="FQWC01000001">
    <property type="protein sequence ID" value="SHG01867.1"/>
    <property type="molecule type" value="Genomic_DNA"/>
</dbReference>
<gene>
    <name evidence="1" type="ORF">SAMN05443663_101805</name>
</gene>
<protein>
    <submittedName>
        <fullName evidence="1">Uncharacterized protein</fullName>
    </submittedName>
</protein>
<organism evidence="1 2">
    <name type="scientific">Flavobacterium defluvii</name>
    <dbReference type="NCBI Taxonomy" id="370979"/>
    <lineage>
        <taxon>Bacteria</taxon>
        <taxon>Pseudomonadati</taxon>
        <taxon>Bacteroidota</taxon>
        <taxon>Flavobacteriia</taxon>
        <taxon>Flavobacteriales</taxon>
        <taxon>Flavobacteriaceae</taxon>
        <taxon>Flavobacterium</taxon>
    </lineage>
</organism>
<dbReference type="RefSeq" id="WP_139260393.1">
    <property type="nucleotide sequence ID" value="NZ_FQWC01000001.1"/>
</dbReference>
<dbReference type="Proteomes" id="UP000184071">
    <property type="component" value="Unassembled WGS sequence"/>
</dbReference>
<name>A0A1M5GDQ2_9FLAO</name>
<evidence type="ECO:0000313" key="2">
    <source>
        <dbReference type="Proteomes" id="UP000184071"/>
    </source>
</evidence>
<sequence length="177" mass="20807">MRYNFFYSIMISILFLNNFYSQKLTENKIDEFTKQSIQKTSWETLFSTMKGTSYFRISKIDNILFIQLKFRLNDGFETKSFSIEKDQELMFKTKEGEIITLKNLKSTVTCVGCGAISFNASQALGIEVSYQMSEEQFNVLKNSFLEKIRIYTDVDYKEFEIKKKNALLFTDSLKLIH</sequence>
<evidence type="ECO:0000313" key="1">
    <source>
        <dbReference type="EMBL" id="SHG01867.1"/>
    </source>
</evidence>
<dbReference type="OrthoDB" id="1496027at2"/>
<keyword evidence="2" id="KW-1185">Reference proteome</keyword>
<reference evidence="2" key="1">
    <citation type="submission" date="2016-11" db="EMBL/GenBank/DDBJ databases">
        <authorList>
            <person name="Varghese N."/>
            <person name="Submissions S."/>
        </authorList>
    </citation>
    <scope>NUCLEOTIDE SEQUENCE [LARGE SCALE GENOMIC DNA]</scope>
    <source>
        <strain evidence="2">DSM 17963</strain>
    </source>
</reference>
<dbReference type="AlphaFoldDB" id="A0A1M5GDQ2"/>